<evidence type="ECO:0000313" key="2">
    <source>
        <dbReference type="EMBL" id="EOX95307.1"/>
    </source>
</evidence>
<proteinExistence type="predicted"/>
<dbReference type="Proteomes" id="UP000026915">
    <property type="component" value="Chromosome 1"/>
</dbReference>
<name>A0A061DSC4_THECC</name>
<protein>
    <submittedName>
        <fullName evidence="2">Uncharacterized protein</fullName>
    </submittedName>
</protein>
<dbReference type="AlphaFoldDB" id="A0A061DSC4"/>
<dbReference type="InParanoid" id="A0A061DSC4"/>
<dbReference type="Gramene" id="EOX95307">
    <property type="protein sequence ID" value="EOX95307"/>
    <property type="gene ID" value="TCM_004844"/>
</dbReference>
<accession>A0A061DSC4</accession>
<organism evidence="2 3">
    <name type="scientific">Theobroma cacao</name>
    <name type="common">Cacao</name>
    <name type="synonym">Cocoa</name>
    <dbReference type="NCBI Taxonomy" id="3641"/>
    <lineage>
        <taxon>Eukaryota</taxon>
        <taxon>Viridiplantae</taxon>
        <taxon>Streptophyta</taxon>
        <taxon>Embryophyta</taxon>
        <taxon>Tracheophyta</taxon>
        <taxon>Spermatophyta</taxon>
        <taxon>Magnoliopsida</taxon>
        <taxon>eudicotyledons</taxon>
        <taxon>Gunneridae</taxon>
        <taxon>Pentapetalae</taxon>
        <taxon>rosids</taxon>
        <taxon>malvids</taxon>
        <taxon>Malvales</taxon>
        <taxon>Malvaceae</taxon>
        <taxon>Byttnerioideae</taxon>
        <taxon>Theobroma</taxon>
    </lineage>
</organism>
<feature type="transmembrane region" description="Helical" evidence="1">
    <location>
        <begin position="6"/>
        <end position="24"/>
    </location>
</feature>
<dbReference type="HOGENOM" id="CLU_2643003_0_0_1"/>
<keyword evidence="1" id="KW-1133">Transmembrane helix</keyword>
<keyword evidence="3" id="KW-1185">Reference proteome</keyword>
<keyword evidence="1" id="KW-0472">Membrane</keyword>
<reference evidence="2 3" key="1">
    <citation type="journal article" date="2013" name="Genome Biol.">
        <title>The genome sequence of the most widely cultivated cacao type and its use to identify candidate genes regulating pod color.</title>
        <authorList>
            <person name="Motamayor J.C."/>
            <person name="Mockaitis K."/>
            <person name="Schmutz J."/>
            <person name="Haiminen N."/>
            <person name="Iii D.L."/>
            <person name="Cornejo O."/>
            <person name="Findley S.D."/>
            <person name="Zheng P."/>
            <person name="Utro F."/>
            <person name="Royaert S."/>
            <person name="Saski C."/>
            <person name="Jenkins J."/>
            <person name="Podicheti R."/>
            <person name="Zhao M."/>
            <person name="Scheffler B.E."/>
            <person name="Stack J.C."/>
            <person name="Feltus F.A."/>
            <person name="Mustiga G.M."/>
            <person name="Amores F."/>
            <person name="Phillips W."/>
            <person name="Marelli J.P."/>
            <person name="May G.D."/>
            <person name="Shapiro H."/>
            <person name="Ma J."/>
            <person name="Bustamante C.D."/>
            <person name="Schnell R.J."/>
            <person name="Main D."/>
            <person name="Gilbert D."/>
            <person name="Parida L."/>
            <person name="Kuhn D.N."/>
        </authorList>
    </citation>
    <scope>NUCLEOTIDE SEQUENCE [LARGE SCALE GENOMIC DNA]</scope>
    <source>
        <strain evidence="3">cv. Matina 1-6</strain>
    </source>
</reference>
<sequence length="77" mass="9302">MCCFKYYIHCYMYVVLLLFLMFIVQNENMEIYSYGRKFLNVVKPIAVTIFWEACGNGTAVRLRFLRSLLHRNFLRGY</sequence>
<dbReference type="EMBL" id="CM001879">
    <property type="protein sequence ID" value="EOX95307.1"/>
    <property type="molecule type" value="Genomic_DNA"/>
</dbReference>
<evidence type="ECO:0000256" key="1">
    <source>
        <dbReference type="SAM" id="Phobius"/>
    </source>
</evidence>
<evidence type="ECO:0000313" key="3">
    <source>
        <dbReference type="Proteomes" id="UP000026915"/>
    </source>
</evidence>
<gene>
    <name evidence="2" type="ORF">TCM_004844</name>
</gene>
<keyword evidence="1" id="KW-0812">Transmembrane</keyword>